<evidence type="ECO:0000313" key="3">
    <source>
        <dbReference type="Proteomes" id="UP000663848"/>
    </source>
</evidence>
<gene>
    <name evidence="2" type="ORF">QYT958_LOCUS48458</name>
</gene>
<proteinExistence type="predicted"/>
<feature type="region of interest" description="Disordered" evidence="1">
    <location>
        <begin position="1"/>
        <end position="68"/>
    </location>
</feature>
<evidence type="ECO:0000256" key="1">
    <source>
        <dbReference type="SAM" id="MobiDB-lite"/>
    </source>
</evidence>
<dbReference type="EMBL" id="CAJOBR010098720">
    <property type="protein sequence ID" value="CAF5149917.1"/>
    <property type="molecule type" value="Genomic_DNA"/>
</dbReference>
<name>A0A822GLL3_9BILA</name>
<feature type="non-terminal residue" evidence="2">
    <location>
        <position position="1"/>
    </location>
</feature>
<dbReference type="Proteomes" id="UP000663848">
    <property type="component" value="Unassembled WGS sequence"/>
</dbReference>
<reference evidence="2" key="1">
    <citation type="submission" date="2021-02" db="EMBL/GenBank/DDBJ databases">
        <authorList>
            <person name="Nowell W R."/>
        </authorList>
    </citation>
    <scope>NUCLEOTIDE SEQUENCE</scope>
</reference>
<sequence length="68" mass="7887">TPKHNIIDQSPPSPMSIEKLAINMQNQQQHHHQQQQQQQQQQQSTSKGLRKIESLKMPATSTEFNNVR</sequence>
<feature type="compositionally biased region" description="Low complexity" evidence="1">
    <location>
        <begin position="34"/>
        <end position="43"/>
    </location>
</feature>
<protein>
    <submittedName>
        <fullName evidence="2">Uncharacterized protein</fullName>
    </submittedName>
</protein>
<dbReference type="AlphaFoldDB" id="A0A822GLL3"/>
<organism evidence="2 3">
    <name type="scientific">Rotaria socialis</name>
    <dbReference type="NCBI Taxonomy" id="392032"/>
    <lineage>
        <taxon>Eukaryota</taxon>
        <taxon>Metazoa</taxon>
        <taxon>Spiralia</taxon>
        <taxon>Gnathifera</taxon>
        <taxon>Rotifera</taxon>
        <taxon>Eurotatoria</taxon>
        <taxon>Bdelloidea</taxon>
        <taxon>Philodinida</taxon>
        <taxon>Philodinidae</taxon>
        <taxon>Rotaria</taxon>
    </lineage>
</organism>
<accession>A0A822GLL3</accession>
<comment type="caution">
    <text evidence="2">The sequence shown here is derived from an EMBL/GenBank/DDBJ whole genome shotgun (WGS) entry which is preliminary data.</text>
</comment>
<feature type="compositionally biased region" description="Polar residues" evidence="1">
    <location>
        <begin position="59"/>
        <end position="68"/>
    </location>
</feature>
<evidence type="ECO:0000313" key="2">
    <source>
        <dbReference type="EMBL" id="CAF5149917.1"/>
    </source>
</evidence>